<organism evidence="2 4">
    <name type="scientific">Puccinia graminis f. sp. tritici</name>
    <dbReference type="NCBI Taxonomy" id="56615"/>
    <lineage>
        <taxon>Eukaryota</taxon>
        <taxon>Fungi</taxon>
        <taxon>Dikarya</taxon>
        <taxon>Basidiomycota</taxon>
        <taxon>Pucciniomycotina</taxon>
        <taxon>Pucciniomycetes</taxon>
        <taxon>Pucciniales</taxon>
        <taxon>Pucciniaceae</taxon>
        <taxon>Puccinia</taxon>
    </lineage>
</organism>
<dbReference type="Proteomes" id="UP000324748">
    <property type="component" value="Unassembled WGS sequence"/>
</dbReference>
<gene>
    <name evidence="2" type="ORF">PGT21_015599</name>
    <name evidence="3" type="ORF">PGTUg99_031806</name>
</gene>
<proteinExistence type="predicted"/>
<evidence type="ECO:0000313" key="4">
    <source>
        <dbReference type="Proteomes" id="UP000324748"/>
    </source>
</evidence>
<comment type="caution">
    <text evidence="2">The sequence shown here is derived from an EMBL/GenBank/DDBJ whole genome shotgun (WGS) entry which is preliminary data.</text>
</comment>
<dbReference type="AlphaFoldDB" id="A0A5B0Q2P5"/>
<evidence type="ECO:0000256" key="1">
    <source>
        <dbReference type="SAM" id="MobiDB-lite"/>
    </source>
</evidence>
<accession>A0A5B0Q2P5</accession>
<dbReference type="EMBL" id="VDEP01000203">
    <property type="protein sequence ID" value="KAA1124708.1"/>
    <property type="molecule type" value="Genomic_DNA"/>
</dbReference>
<evidence type="ECO:0000313" key="5">
    <source>
        <dbReference type="Proteomes" id="UP000325313"/>
    </source>
</evidence>
<dbReference type="OrthoDB" id="2507658at2759"/>
<name>A0A5B0Q2P5_PUCGR</name>
<evidence type="ECO:0000313" key="3">
    <source>
        <dbReference type="EMBL" id="KAA1124708.1"/>
    </source>
</evidence>
<evidence type="ECO:0000313" key="2">
    <source>
        <dbReference type="EMBL" id="KAA1107491.1"/>
    </source>
</evidence>
<protein>
    <submittedName>
        <fullName evidence="2">Uncharacterized protein</fullName>
    </submittedName>
</protein>
<feature type="region of interest" description="Disordered" evidence="1">
    <location>
        <begin position="15"/>
        <end position="119"/>
    </location>
</feature>
<keyword evidence="4" id="KW-1185">Reference proteome</keyword>
<feature type="compositionally biased region" description="Acidic residues" evidence="1">
    <location>
        <begin position="27"/>
        <end position="45"/>
    </location>
</feature>
<feature type="compositionally biased region" description="Acidic residues" evidence="1">
    <location>
        <begin position="65"/>
        <end position="103"/>
    </location>
</feature>
<dbReference type="EMBL" id="VSWC01000029">
    <property type="protein sequence ID" value="KAA1107491.1"/>
    <property type="molecule type" value="Genomic_DNA"/>
</dbReference>
<sequence length="119" mass="13369">MADSTFTRKYWEVLAEPYGLLDKDSSDDNEGAEEQGGNDDEEGEGIDLTQPSPDNSDDEYHVEGDAGDLYEEEDNNFVVNDGEEEDKTDDEDEDYDEAEDGGAEQDRQMGDIPEGEEEW</sequence>
<dbReference type="Proteomes" id="UP000325313">
    <property type="component" value="Unassembled WGS sequence"/>
</dbReference>
<reference evidence="4 5" key="1">
    <citation type="submission" date="2019-05" db="EMBL/GenBank/DDBJ databases">
        <title>Emergence of the Ug99 lineage of the wheat stem rust pathogen through somatic hybridization.</title>
        <authorList>
            <person name="Li F."/>
            <person name="Upadhyaya N.M."/>
            <person name="Sperschneider J."/>
            <person name="Matny O."/>
            <person name="Nguyen-Phuc H."/>
            <person name="Mago R."/>
            <person name="Raley C."/>
            <person name="Miller M.E."/>
            <person name="Silverstein K.A.T."/>
            <person name="Henningsen E."/>
            <person name="Hirsch C.D."/>
            <person name="Visser B."/>
            <person name="Pretorius Z.A."/>
            <person name="Steffenson B.J."/>
            <person name="Schwessinger B."/>
            <person name="Dodds P.N."/>
            <person name="Figueroa M."/>
        </authorList>
    </citation>
    <scope>NUCLEOTIDE SEQUENCE [LARGE SCALE GENOMIC DNA]</scope>
    <source>
        <strain evidence="2">21-0</strain>
        <strain evidence="3 5">Ug99</strain>
    </source>
</reference>